<evidence type="ECO:0000313" key="2">
    <source>
        <dbReference type="EMBL" id="TGZ49693.1"/>
    </source>
</evidence>
<dbReference type="AlphaFoldDB" id="A0A4S2KJC7"/>
<feature type="compositionally biased region" description="Basic and acidic residues" evidence="1">
    <location>
        <begin position="43"/>
        <end position="59"/>
    </location>
</feature>
<name>A0A4S2KJC7_9HYME</name>
<feature type="region of interest" description="Disordered" evidence="1">
    <location>
        <begin position="26"/>
        <end position="61"/>
    </location>
</feature>
<organism evidence="2 3">
    <name type="scientific">Temnothorax longispinosus</name>
    <dbReference type="NCBI Taxonomy" id="300112"/>
    <lineage>
        <taxon>Eukaryota</taxon>
        <taxon>Metazoa</taxon>
        <taxon>Ecdysozoa</taxon>
        <taxon>Arthropoda</taxon>
        <taxon>Hexapoda</taxon>
        <taxon>Insecta</taxon>
        <taxon>Pterygota</taxon>
        <taxon>Neoptera</taxon>
        <taxon>Endopterygota</taxon>
        <taxon>Hymenoptera</taxon>
        <taxon>Apocrita</taxon>
        <taxon>Aculeata</taxon>
        <taxon>Formicoidea</taxon>
        <taxon>Formicidae</taxon>
        <taxon>Myrmicinae</taxon>
        <taxon>Temnothorax</taxon>
    </lineage>
</organism>
<keyword evidence="3" id="KW-1185">Reference proteome</keyword>
<gene>
    <name evidence="2" type="ORF">DBV15_01230</name>
</gene>
<accession>A0A4S2KJC7</accession>
<sequence length="129" mass="14235">MSPGVAKLAAQKAPFGIRTQCVQMSNERLEERVTRRGSASGRRMKDEGQRTEDEGRNRDSTFVGRSFWGEEYFTEFFFKCFACDRAATVSSHSMILVILVTSSMGKGGGDRGVAGANCARDRENKLSPV</sequence>
<dbReference type="EMBL" id="QBLH01002107">
    <property type="protein sequence ID" value="TGZ49693.1"/>
    <property type="molecule type" value="Genomic_DNA"/>
</dbReference>
<reference evidence="2 3" key="1">
    <citation type="journal article" date="2019" name="Philos. Trans. R. Soc. Lond., B, Biol. Sci.">
        <title>Ant behaviour and brain gene expression of defending hosts depend on the ecological success of the intruding social parasite.</title>
        <authorList>
            <person name="Kaur R."/>
            <person name="Stoldt M."/>
            <person name="Jongepier E."/>
            <person name="Feldmeyer B."/>
            <person name="Menzel F."/>
            <person name="Bornberg-Bauer E."/>
            <person name="Foitzik S."/>
        </authorList>
    </citation>
    <scope>NUCLEOTIDE SEQUENCE [LARGE SCALE GENOMIC DNA]</scope>
    <source>
        <tissue evidence="2">Whole body</tissue>
    </source>
</reference>
<comment type="caution">
    <text evidence="2">The sequence shown here is derived from an EMBL/GenBank/DDBJ whole genome shotgun (WGS) entry which is preliminary data.</text>
</comment>
<evidence type="ECO:0000256" key="1">
    <source>
        <dbReference type="SAM" id="MobiDB-lite"/>
    </source>
</evidence>
<dbReference type="Proteomes" id="UP000310200">
    <property type="component" value="Unassembled WGS sequence"/>
</dbReference>
<protein>
    <submittedName>
        <fullName evidence="2">Uncharacterized protein</fullName>
    </submittedName>
</protein>
<evidence type="ECO:0000313" key="3">
    <source>
        <dbReference type="Proteomes" id="UP000310200"/>
    </source>
</evidence>
<proteinExistence type="predicted"/>